<evidence type="ECO:0000313" key="3">
    <source>
        <dbReference type="Proteomes" id="UP000620670"/>
    </source>
</evidence>
<name>A0ABS0Y752_9HYPH</name>
<evidence type="ECO:0000313" key="2">
    <source>
        <dbReference type="EMBL" id="MBJ6128139.1"/>
    </source>
</evidence>
<dbReference type="EMBL" id="JAELXT010000040">
    <property type="protein sequence ID" value="MBJ6128139.1"/>
    <property type="molecule type" value="Genomic_DNA"/>
</dbReference>
<evidence type="ECO:0000259" key="1">
    <source>
        <dbReference type="Pfam" id="PF06568"/>
    </source>
</evidence>
<feature type="domain" description="YjiS-like" evidence="1">
    <location>
        <begin position="8"/>
        <end position="42"/>
    </location>
</feature>
<accession>A0ABS0Y752</accession>
<dbReference type="InterPro" id="IPR009506">
    <property type="entry name" value="YjiS-like"/>
</dbReference>
<comment type="caution">
    <text evidence="2">The sequence shown here is derived from an EMBL/GenBank/DDBJ whole genome shotgun (WGS) entry which is preliminary data.</text>
</comment>
<proteinExistence type="predicted"/>
<protein>
    <submittedName>
        <fullName evidence="2">DUF1127 domain-containing protein</fullName>
    </submittedName>
</protein>
<reference evidence="3" key="1">
    <citation type="submission" date="2020-12" db="EMBL/GenBank/DDBJ databases">
        <title>Hymenobacter sp.</title>
        <authorList>
            <person name="Kim M.K."/>
        </authorList>
    </citation>
    <scope>NUCLEOTIDE SEQUENCE [LARGE SCALE GENOMIC DNA]</scope>
    <source>
        <strain evidence="3">BT325</strain>
    </source>
</reference>
<organism evidence="2 3">
    <name type="scientific">Microvirga splendida</name>
    <dbReference type="NCBI Taxonomy" id="2795727"/>
    <lineage>
        <taxon>Bacteria</taxon>
        <taxon>Pseudomonadati</taxon>
        <taxon>Pseudomonadota</taxon>
        <taxon>Alphaproteobacteria</taxon>
        <taxon>Hyphomicrobiales</taxon>
        <taxon>Methylobacteriaceae</taxon>
        <taxon>Microvirga</taxon>
    </lineage>
</organism>
<sequence>MPGFLPFVLHLARAARNRRQVSALSELDDHLLRDIGRERADVLAVLAQPLHRDPSRMLKILCCHARVLVERVRTGFAPSPASCC</sequence>
<gene>
    <name evidence="2" type="ORF">JAO75_22310</name>
</gene>
<dbReference type="RefSeq" id="WP_199051412.1">
    <property type="nucleotide sequence ID" value="NZ_JAELXT010000040.1"/>
</dbReference>
<keyword evidence="3" id="KW-1185">Reference proteome</keyword>
<dbReference type="Proteomes" id="UP000620670">
    <property type="component" value="Unassembled WGS sequence"/>
</dbReference>
<dbReference type="Pfam" id="PF06568">
    <property type="entry name" value="YjiS-like"/>
    <property type="match status" value="1"/>
</dbReference>